<evidence type="ECO:0000256" key="2">
    <source>
        <dbReference type="ARBA" id="ARBA00022692"/>
    </source>
</evidence>
<evidence type="ECO:0000256" key="3">
    <source>
        <dbReference type="ARBA" id="ARBA00022989"/>
    </source>
</evidence>
<keyword evidence="3 5" id="KW-1133">Transmembrane helix</keyword>
<reference evidence="7 8" key="1">
    <citation type="submission" date="2018-03" db="EMBL/GenBank/DDBJ databases">
        <title>Genomic Encyclopedia of Archaeal and Bacterial Type Strains, Phase II (KMG-II): from individual species to whole genera.</title>
        <authorList>
            <person name="Goeker M."/>
        </authorList>
    </citation>
    <scope>NUCLEOTIDE SEQUENCE [LARGE SCALE GENOMIC DNA]</scope>
    <source>
        <strain evidence="7 8">DSM 29328</strain>
    </source>
</reference>
<name>A0A2T0RKZ4_9RHOB</name>
<evidence type="ECO:0000256" key="5">
    <source>
        <dbReference type="SAM" id="Phobius"/>
    </source>
</evidence>
<feature type="transmembrane region" description="Helical" evidence="5">
    <location>
        <begin position="159"/>
        <end position="183"/>
    </location>
</feature>
<dbReference type="EMBL" id="PVTD01000008">
    <property type="protein sequence ID" value="PRY21807.1"/>
    <property type="molecule type" value="Genomic_DNA"/>
</dbReference>
<dbReference type="RefSeq" id="WP_106206341.1">
    <property type="nucleotide sequence ID" value="NZ_PVTD01000008.1"/>
</dbReference>
<sequence>MSWLLLILGVALWWGAHLYKRVAPDKRAMMEDNQAKMMVTGGLVAAVVLMVVGYRAAPFVEIWSPPSFLRHINNLIILIAIYMMSPAPKKGALLNGMRHPMLAGFSLWAIAHLLVNGDLAGIILFGGLLGWSLVTPGIINRAEPDWTPPEAGSIAKDAMFLAASVVLLVVIGFIHGWLGYPVFGSGQ</sequence>
<evidence type="ECO:0000256" key="4">
    <source>
        <dbReference type="ARBA" id="ARBA00023136"/>
    </source>
</evidence>
<feature type="domain" description="NnrU" evidence="6">
    <location>
        <begin position="5"/>
        <end position="179"/>
    </location>
</feature>
<feature type="transmembrane region" description="Helical" evidence="5">
    <location>
        <begin position="68"/>
        <end position="85"/>
    </location>
</feature>
<dbReference type="AlphaFoldDB" id="A0A2T0RKZ4"/>
<dbReference type="InterPro" id="IPR009915">
    <property type="entry name" value="NnrU_dom"/>
</dbReference>
<keyword evidence="2 5" id="KW-0812">Transmembrane</keyword>
<feature type="transmembrane region" description="Helical" evidence="5">
    <location>
        <begin position="37"/>
        <end position="56"/>
    </location>
</feature>
<organism evidence="7 8">
    <name type="scientific">Aliiruegeria haliotis</name>
    <dbReference type="NCBI Taxonomy" id="1280846"/>
    <lineage>
        <taxon>Bacteria</taxon>
        <taxon>Pseudomonadati</taxon>
        <taxon>Pseudomonadota</taxon>
        <taxon>Alphaproteobacteria</taxon>
        <taxon>Rhodobacterales</taxon>
        <taxon>Roseobacteraceae</taxon>
        <taxon>Aliiruegeria</taxon>
    </lineage>
</organism>
<dbReference type="Pfam" id="PF07298">
    <property type="entry name" value="NnrU"/>
    <property type="match status" value="1"/>
</dbReference>
<dbReference type="GO" id="GO:0016020">
    <property type="term" value="C:membrane"/>
    <property type="evidence" value="ECO:0007669"/>
    <property type="project" value="UniProtKB-SubCell"/>
</dbReference>
<comment type="subcellular location">
    <subcellularLocation>
        <location evidence="1">Membrane</location>
        <topology evidence="1">Multi-pass membrane protein</topology>
    </subcellularLocation>
</comment>
<dbReference type="Proteomes" id="UP000239480">
    <property type="component" value="Unassembled WGS sequence"/>
</dbReference>
<accession>A0A2T0RKZ4</accession>
<gene>
    <name evidence="7" type="ORF">CLV78_10878</name>
</gene>
<evidence type="ECO:0000256" key="1">
    <source>
        <dbReference type="ARBA" id="ARBA00004141"/>
    </source>
</evidence>
<keyword evidence="4 5" id="KW-0472">Membrane</keyword>
<dbReference type="OrthoDB" id="5293641at2"/>
<evidence type="ECO:0000259" key="6">
    <source>
        <dbReference type="Pfam" id="PF07298"/>
    </source>
</evidence>
<proteinExistence type="predicted"/>
<keyword evidence="8" id="KW-1185">Reference proteome</keyword>
<comment type="caution">
    <text evidence="7">The sequence shown here is derived from an EMBL/GenBank/DDBJ whole genome shotgun (WGS) entry which is preliminary data.</text>
</comment>
<evidence type="ECO:0000313" key="7">
    <source>
        <dbReference type="EMBL" id="PRY21807.1"/>
    </source>
</evidence>
<evidence type="ECO:0000313" key="8">
    <source>
        <dbReference type="Proteomes" id="UP000239480"/>
    </source>
</evidence>
<protein>
    <submittedName>
        <fullName evidence="7">Putative membrane protein</fullName>
    </submittedName>
</protein>